<proteinExistence type="predicted"/>
<dbReference type="GO" id="GO:0006629">
    <property type="term" value="P:lipid metabolic process"/>
    <property type="evidence" value="ECO:0007669"/>
    <property type="project" value="InterPro"/>
</dbReference>
<dbReference type="InterPro" id="IPR017946">
    <property type="entry name" value="PLC-like_Pdiesterase_TIM-brl"/>
</dbReference>
<protein>
    <submittedName>
        <fullName evidence="1">Glycerophosphoryl diester phosphodiesterase</fullName>
    </submittedName>
</protein>
<evidence type="ECO:0000313" key="1">
    <source>
        <dbReference type="EMBL" id="SDJ05491.1"/>
    </source>
</evidence>
<gene>
    <name evidence="1" type="ORF">SAMN04487909_11135</name>
</gene>
<evidence type="ECO:0000313" key="2">
    <source>
        <dbReference type="Proteomes" id="UP000182836"/>
    </source>
</evidence>
<dbReference type="Gene3D" id="3.20.20.190">
    <property type="entry name" value="Phosphatidylinositol (PI) phosphodiesterase"/>
    <property type="match status" value="1"/>
</dbReference>
<dbReference type="AlphaFoldDB" id="A0A0K2WAY9"/>
<dbReference type="GO" id="GO:0008081">
    <property type="term" value="F:phosphoric diester hydrolase activity"/>
    <property type="evidence" value="ECO:0007669"/>
    <property type="project" value="InterPro"/>
</dbReference>
<dbReference type="GeneID" id="42305193"/>
<dbReference type="SUPFAM" id="SSF51695">
    <property type="entry name" value="PLC-like phosphodiesterases"/>
    <property type="match status" value="1"/>
</dbReference>
<dbReference type="InterPro" id="IPR030395">
    <property type="entry name" value="GP_PDE_dom"/>
</dbReference>
<reference evidence="1 2" key="1">
    <citation type="submission" date="2016-10" db="EMBL/GenBank/DDBJ databases">
        <authorList>
            <person name="de Groot N.N."/>
        </authorList>
    </citation>
    <scope>NUCLEOTIDE SEQUENCE [LARGE SCALE GENOMIC DNA]</scope>
    <source>
        <strain evidence="1 2">DSM 2895</strain>
    </source>
</reference>
<organism evidence="1 2">
    <name type="scientific">Aneurinibacillus migulanus</name>
    <name type="common">Bacillus migulanus</name>
    <dbReference type="NCBI Taxonomy" id="47500"/>
    <lineage>
        <taxon>Bacteria</taxon>
        <taxon>Bacillati</taxon>
        <taxon>Bacillota</taxon>
        <taxon>Bacilli</taxon>
        <taxon>Bacillales</taxon>
        <taxon>Paenibacillaceae</taxon>
        <taxon>Aneurinibacillus group</taxon>
        <taxon>Aneurinibacillus</taxon>
    </lineage>
</organism>
<dbReference type="PANTHER" id="PTHR46211">
    <property type="entry name" value="GLYCEROPHOSPHORYL DIESTER PHOSPHODIESTERASE"/>
    <property type="match status" value="1"/>
</dbReference>
<dbReference type="OrthoDB" id="384721at2"/>
<accession>A0A0K2WAY9</accession>
<dbReference type="Proteomes" id="UP000182836">
    <property type="component" value="Unassembled WGS sequence"/>
</dbReference>
<dbReference type="RefSeq" id="WP_052520324.1">
    <property type="nucleotide sequence ID" value="NZ_BJOA01000041.1"/>
</dbReference>
<dbReference type="PANTHER" id="PTHR46211:SF1">
    <property type="entry name" value="GLYCEROPHOSPHODIESTER PHOSPHODIESTERASE, CYTOPLASMIC"/>
    <property type="match status" value="1"/>
</dbReference>
<dbReference type="PROSITE" id="PS51704">
    <property type="entry name" value="GP_PDE"/>
    <property type="match status" value="1"/>
</dbReference>
<name>A0A0K2WAY9_ANEMI</name>
<dbReference type="EMBL" id="FNED01000011">
    <property type="protein sequence ID" value="SDJ05491.1"/>
    <property type="molecule type" value="Genomic_DNA"/>
</dbReference>
<sequence length="254" mass="29395">MNNMFLIYAHRGSSIRYPENTLPAFVHAIRDGANGIELDVQLTRDEQVVVFHDWTLQRITGRKGKISDYTLKQLQAMDFGIWKHTSFAGVRIPTLEQVFKRVTNKNIMINIELKNFFAMRNGLERKVVELIRLHNMEKQVIISTFNPFSLGLLRKNGCASDIAFLYFGRLKEPWKYAKEYACAYIHPPIQEVTGELLSTCNEQELKVVPYQVDTLAEIKKMMDLGTDGIITPRPALAYRLLHGAPERKKKRRRQ</sequence>
<dbReference type="Pfam" id="PF03009">
    <property type="entry name" value="GDPD"/>
    <property type="match status" value="1"/>
</dbReference>